<proteinExistence type="predicted"/>
<dbReference type="InterPro" id="IPR037119">
    <property type="entry name" value="Haem_oxidase_HugZ-like_sf"/>
</dbReference>
<protein>
    <submittedName>
        <fullName evidence="2">Prephenate dehydratase</fullName>
    </submittedName>
</protein>
<evidence type="ECO:0000313" key="3">
    <source>
        <dbReference type="Proteomes" id="UP000621454"/>
    </source>
</evidence>
<dbReference type="Pfam" id="PF10615">
    <property type="entry name" value="DUF2470"/>
    <property type="match status" value="1"/>
</dbReference>
<sequence length="259" mass="28143">MTTAHALAPTPAEAVRTACMRATDATLAVDDPAGDRAPEPMQITMVHLYETQAFVLVPNSRARELDAAADPAGLQAMVEITDCAPIPLREPVRALIWLNGRLHAVPRDLQHDLAVEISLDHPQPHLLDVGHTHTLLRMQLGHAVIANGAGAASATAAELAIATPDPFWEFEDHWVAHLDHDHSDLVGVLARHLSDEERHGRIRPLGIDRYGIRLRVEGPGPDTDIRLPFNRPVGDVVELSGALRSLVGCPYLNSIPHSH</sequence>
<reference evidence="2" key="2">
    <citation type="submission" date="2020-09" db="EMBL/GenBank/DDBJ databases">
        <authorList>
            <person name="Sun Q."/>
            <person name="Zhou Y."/>
        </authorList>
    </citation>
    <scope>NUCLEOTIDE SEQUENCE</scope>
    <source>
        <strain evidence="2">CGMCC 1.12827</strain>
    </source>
</reference>
<dbReference type="RefSeq" id="WP_188587916.1">
    <property type="nucleotide sequence ID" value="NZ_BMGC01000034.1"/>
</dbReference>
<dbReference type="Gene3D" id="3.20.180.10">
    <property type="entry name" value="PNP-oxidase-like"/>
    <property type="match status" value="1"/>
</dbReference>
<dbReference type="EMBL" id="BMGC01000034">
    <property type="protein sequence ID" value="GGB43195.1"/>
    <property type="molecule type" value="Genomic_DNA"/>
</dbReference>
<dbReference type="InterPro" id="IPR019595">
    <property type="entry name" value="DUF2470"/>
</dbReference>
<dbReference type="AlphaFoldDB" id="A0A916TFP2"/>
<reference evidence="2" key="1">
    <citation type="journal article" date="2014" name="Int. J. Syst. Evol. Microbiol.">
        <title>Complete genome sequence of Corynebacterium casei LMG S-19264T (=DSM 44701T), isolated from a smear-ripened cheese.</title>
        <authorList>
            <consortium name="US DOE Joint Genome Institute (JGI-PGF)"/>
            <person name="Walter F."/>
            <person name="Albersmeier A."/>
            <person name="Kalinowski J."/>
            <person name="Ruckert C."/>
        </authorList>
    </citation>
    <scope>NUCLEOTIDE SEQUENCE</scope>
    <source>
        <strain evidence="2">CGMCC 1.12827</strain>
    </source>
</reference>
<dbReference type="Proteomes" id="UP000621454">
    <property type="component" value="Unassembled WGS sequence"/>
</dbReference>
<accession>A0A916TFP2</accession>
<gene>
    <name evidence="2" type="ORF">GCM10011489_33380</name>
</gene>
<evidence type="ECO:0000313" key="2">
    <source>
        <dbReference type="EMBL" id="GGB43195.1"/>
    </source>
</evidence>
<organism evidence="2 3">
    <name type="scientific">Gordonia jinhuaensis</name>
    <dbReference type="NCBI Taxonomy" id="1517702"/>
    <lineage>
        <taxon>Bacteria</taxon>
        <taxon>Bacillati</taxon>
        <taxon>Actinomycetota</taxon>
        <taxon>Actinomycetes</taxon>
        <taxon>Mycobacteriales</taxon>
        <taxon>Gordoniaceae</taxon>
        <taxon>Gordonia</taxon>
    </lineage>
</organism>
<evidence type="ECO:0000259" key="1">
    <source>
        <dbReference type="Pfam" id="PF10615"/>
    </source>
</evidence>
<name>A0A916TFP2_9ACTN</name>
<keyword evidence="3" id="KW-1185">Reference proteome</keyword>
<dbReference type="SUPFAM" id="SSF50475">
    <property type="entry name" value="FMN-binding split barrel"/>
    <property type="match status" value="1"/>
</dbReference>
<comment type="caution">
    <text evidence="2">The sequence shown here is derived from an EMBL/GenBank/DDBJ whole genome shotgun (WGS) entry which is preliminary data.</text>
</comment>
<feature type="domain" description="DUF2470" evidence="1">
    <location>
        <begin position="172"/>
        <end position="243"/>
    </location>
</feature>